<gene>
    <name evidence="3" type="ordered locus">Tpen_0391</name>
</gene>
<evidence type="ECO:0000313" key="4">
    <source>
        <dbReference type="Proteomes" id="UP000000641"/>
    </source>
</evidence>
<dbReference type="GeneID" id="4600526"/>
<name>A1RX70_THEPD</name>
<feature type="domain" description="OBG-type G" evidence="2">
    <location>
        <begin position="169"/>
        <end position="333"/>
    </location>
</feature>
<sequence length="334" mass="37811">MDIQYLKRRMVYAPQSVEELFELAVRSCKRKSSAKGVDKVETRRIRALECVKLAAGVLSSRLRDVALTSPFLEDLHPFYRSLVTIDLDVDLYKSCTSRLYSASKIIKKIGLEQRVRIRRAKTYEEIVSAEKAFFGRALSVLRELEECLPMLRKFQLTFAKLPEIDLDIPTVIIAGAPNVGKSSLLKSLTRAKPEVKPYPFTTKELIVGHIEHPLGKIQLVDTPGLLDRPLEEKNPIELKAVVALKHITGLVLFVVDPTETCGFTLDFQYAVYRGVKSFISSEAWIVVNKLDIAQTEHMDNFRRVFGAVDYVAVSAEKKIGVDNLKEKIIEKFAR</sequence>
<evidence type="ECO:0000259" key="2">
    <source>
        <dbReference type="PROSITE" id="PS51710"/>
    </source>
</evidence>
<dbReference type="EMBL" id="CP000505">
    <property type="protein sequence ID" value="ABL77800.1"/>
    <property type="molecule type" value="Genomic_DNA"/>
</dbReference>
<dbReference type="InterPro" id="IPR006073">
    <property type="entry name" value="GTP-bd"/>
</dbReference>
<organism evidence="3 4">
    <name type="scientific">Thermofilum pendens (strain DSM 2475 / Hrk 5)</name>
    <dbReference type="NCBI Taxonomy" id="368408"/>
    <lineage>
        <taxon>Archaea</taxon>
        <taxon>Thermoproteota</taxon>
        <taxon>Thermoprotei</taxon>
        <taxon>Thermofilales</taxon>
        <taxon>Thermofilaceae</taxon>
        <taxon>Thermofilum</taxon>
    </lineage>
</organism>
<dbReference type="Pfam" id="PF17835">
    <property type="entry name" value="NOG1_N"/>
    <property type="match status" value="1"/>
</dbReference>
<dbReference type="PRINTS" id="PR00326">
    <property type="entry name" value="GTP1OBG"/>
</dbReference>
<dbReference type="NCBIfam" id="TIGR00231">
    <property type="entry name" value="small_GTP"/>
    <property type="match status" value="1"/>
</dbReference>
<keyword evidence="1" id="KW-0547">Nucleotide-binding</keyword>
<dbReference type="OrthoDB" id="147673at2157"/>
<protein>
    <submittedName>
        <fullName evidence="3">Small GTP-binding protein</fullName>
    </submittedName>
</protein>
<dbReference type="SUPFAM" id="SSF52540">
    <property type="entry name" value="P-loop containing nucleoside triphosphate hydrolases"/>
    <property type="match status" value="1"/>
</dbReference>
<dbReference type="KEGG" id="tpe:Tpen_0391"/>
<evidence type="ECO:0000256" key="1">
    <source>
        <dbReference type="ARBA" id="ARBA00022741"/>
    </source>
</evidence>
<dbReference type="InterPro" id="IPR027417">
    <property type="entry name" value="P-loop_NTPase"/>
</dbReference>
<dbReference type="Gene3D" id="1.20.120.1190">
    <property type="match status" value="1"/>
</dbReference>
<dbReference type="HOGENOM" id="CLU_011784_0_0_2"/>
<dbReference type="PANTHER" id="PTHR45759">
    <property type="entry name" value="NUCLEOLAR GTP-BINDING PROTEIN 1"/>
    <property type="match status" value="1"/>
</dbReference>
<dbReference type="Proteomes" id="UP000000641">
    <property type="component" value="Chromosome"/>
</dbReference>
<dbReference type="eggNOG" id="arCOG00352">
    <property type="taxonomic scope" value="Archaea"/>
</dbReference>
<dbReference type="RefSeq" id="WP_011752065.1">
    <property type="nucleotide sequence ID" value="NC_008698.1"/>
</dbReference>
<evidence type="ECO:0000313" key="3">
    <source>
        <dbReference type="EMBL" id="ABL77800.1"/>
    </source>
</evidence>
<dbReference type="PROSITE" id="PS51710">
    <property type="entry name" value="G_OBG"/>
    <property type="match status" value="1"/>
</dbReference>
<dbReference type="EnsemblBacteria" id="ABL77800">
    <property type="protein sequence ID" value="ABL77800"/>
    <property type="gene ID" value="Tpen_0391"/>
</dbReference>
<dbReference type="InterPro" id="IPR041623">
    <property type="entry name" value="NOG1_N"/>
</dbReference>
<dbReference type="GO" id="GO:0005525">
    <property type="term" value="F:GTP binding"/>
    <property type="evidence" value="ECO:0007669"/>
    <property type="project" value="InterPro"/>
</dbReference>
<dbReference type="CDD" id="cd01897">
    <property type="entry name" value="NOG"/>
    <property type="match status" value="1"/>
</dbReference>
<dbReference type="Gene3D" id="3.40.50.300">
    <property type="entry name" value="P-loop containing nucleotide triphosphate hydrolases"/>
    <property type="match status" value="1"/>
</dbReference>
<reference evidence="4" key="1">
    <citation type="journal article" date="2008" name="J. Bacteriol.">
        <title>Genome sequence of Thermofilum pendens reveals an exceptional loss of biosynthetic pathways without genome reduction.</title>
        <authorList>
            <person name="Anderson I."/>
            <person name="Rodriguez J."/>
            <person name="Susanti D."/>
            <person name="Porat I."/>
            <person name="Reich C."/>
            <person name="Ulrich L.E."/>
            <person name="Elkins J.G."/>
            <person name="Mavromatis K."/>
            <person name="Lykidis A."/>
            <person name="Kim E."/>
            <person name="Thompson L.S."/>
            <person name="Nolan M."/>
            <person name="Land M."/>
            <person name="Copeland A."/>
            <person name="Lapidus A."/>
            <person name="Lucas S."/>
            <person name="Detter C."/>
            <person name="Zhulin I.B."/>
            <person name="Olsen G.J."/>
            <person name="Whitman W."/>
            <person name="Mukhopadhyay B."/>
            <person name="Bristow J."/>
            <person name="Kyrpides N."/>
        </authorList>
    </citation>
    <scope>NUCLEOTIDE SEQUENCE [LARGE SCALE GENOMIC DNA]</scope>
    <source>
        <strain evidence="4">DSM 2475 / Hrk 5</strain>
    </source>
</reference>
<keyword evidence="4" id="KW-1185">Reference proteome</keyword>
<dbReference type="InterPro" id="IPR031167">
    <property type="entry name" value="G_OBG"/>
</dbReference>
<dbReference type="STRING" id="368408.Tpen_0391"/>
<dbReference type="AlphaFoldDB" id="A1RX70"/>
<dbReference type="InterPro" id="IPR005225">
    <property type="entry name" value="Small_GTP-bd"/>
</dbReference>
<dbReference type="Pfam" id="PF01926">
    <property type="entry name" value="MMR_HSR1"/>
    <property type="match status" value="1"/>
</dbReference>
<proteinExistence type="predicted"/>
<accession>A1RX70</accession>